<organism evidence="2 3">
    <name type="scientific">Rotaria socialis</name>
    <dbReference type="NCBI Taxonomy" id="392032"/>
    <lineage>
        <taxon>Eukaryota</taxon>
        <taxon>Metazoa</taxon>
        <taxon>Spiralia</taxon>
        <taxon>Gnathifera</taxon>
        <taxon>Rotifera</taxon>
        <taxon>Eurotatoria</taxon>
        <taxon>Bdelloidea</taxon>
        <taxon>Philodinida</taxon>
        <taxon>Philodinidae</taxon>
        <taxon>Rotaria</taxon>
    </lineage>
</organism>
<protein>
    <submittedName>
        <fullName evidence="2">Uncharacterized protein</fullName>
    </submittedName>
</protein>
<dbReference type="AlphaFoldDB" id="A0A821XK42"/>
<evidence type="ECO:0000313" key="1">
    <source>
        <dbReference type="EMBL" id="CAF3709587.1"/>
    </source>
</evidence>
<feature type="non-terminal residue" evidence="2">
    <location>
        <position position="1"/>
    </location>
</feature>
<evidence type="ECO:0000313" key="2">
    <source>
        <dbReference type="EMBL" id="CAF4945665.1"/>
    </source>
</evidence>
<dbReference type="Proteomes" id="UP000663838">
    <property type="component" value="Unassembled WGS sequence"/>
</dbReference>
<sequence length="44" mass="5086">ISFCGIVLSHLNEELQLHIFVLGCFPYDRDNQTANQIRQLLIVN</sequence>
<accession>A0A821XK42</accession>
<evidence type="ECO:0000313" key="3">
    <source>
        <dbReference type="Proteomes" id="UP000663838"/>
    </source>
</evidence>
<dbReference type="Proteomes" id="UP000663865">
    <property type="component" value="Unassembled WGS sequence"/>
</dbReference>
<comment type="caution">
    <text evidence="2">The sequence shown here is derived from an EMBL/GenBank/DDBJ whole genome shotgun (WGS) entry which is preliminary data.</text>
</comment>
<name>A0A821XK42_9BILA</name>
<gene>
    <name evidence="1" type="ORF">KIK155_LOCUS27229</name>
    <name evidence="2" type="ORF">TOA249_LOCUS33615</name>
</gene>
<reference evidence="2" key="1">
    <citation type="submission" date="2021-02" db="EMBL/GenBank/DDBJ databases">
        <authorList>
            <person name="Nowell W R."/>
        </authorList>
    </citation>
    <scope>NUCLEOTIDE SEQUENCE</scope>
</reference>
<dbReference type="EMBL" id="CAJNYV010004940">
    <property type="protein sequence ID" value="CAF3709587.1"/>
    <property type="molecule type" value="Genomic_DNA"/>
</dbReference>
<dbReference type="EMBL" id="CAJOBS010011571">
    <property type="protein sequence ID" value="CAF4945665.1"/>
    <property type="molecule type" value="Genomic_DNA"/>
</dbReference>
<proteinExistence type="predicted"/>